<dbReference type="InterPro" id="IPR039420">
    <property type="entry name" value="WalR-like"/>
</dbReference>
<dbReference type="OrthoDB" id="7342423at2"/>
<accession>A0A364NUB9</accession>
<dbReference type="GO" id="GO:0032993">
    <property type="term" value="C:protein-DNA complex"/>
    <property type="evidence" value="ECO:0007669"/>
    <property type="project" value="TreeGrafter"/>
</dbReference>
<name>A0A364NUB9_9PROT</name>
<feature type="DNA-binding region" description="OmpR/PhoB-type" evidence="7">
    <location>
        <begin position="131"/>
        <end position="227"/>
    </location>
</feature>
<evidence type="ECO:0000256" key="2">
    <source>
        <dbReference type="ARBA" id="ARBA00023012"/>
    </source>
</evidence>
<evidence type="ECO:0000259" key="8">
    <source>
        <dbReference type="PROSITE" id="PS50110"/>
    </source>
</evidence>
<protein>
    <submittedName>
        <fullName evidence="10">DNA-binding response regulator</fullName>
    </submittedName>
</protein>
<dbReference type="GO" id="GO:0000156">
    <property type="term" value="F:phosphorelay response regulator activity"/>
    <property type="evidence" value="ECO:0007669"/>
    <property type="project" value="TreeGrafter"/>
</dbReference>
<dbReference type="Pfam" id="PF00486">
    <property type="entry name" value="Trans_reg_C"/>
    <property type="match status" value="1"/>
</dbReference>
<dbReference type="InterPro" id="IPR011006">
    <property type="entry name" value="CheY-like_superfamily"/>
</dbReference>
<proteinExistence type="predicted"/>
<evidence type="ECO:0000256" key="4">
    <source>
        <dbReference type="ARBA" id="ARBA00023125"/>
    </source>
</evidence>
<organism evidence="10 11">
    <name type="scientific">Paramagnetospirillum kuznetsovii</name>
    <dbReference type="NCBI Taxonomy" id="2053833"/>
    <lineage>
        <taxon>Bacteria</taxon>
        <taxon>Pseudomonadati</taxon>
        <taxon>Pseudomonadota</taxon>
        <taxon>Alphaproteobacteria</taxon>
        <taxon>Rhodospirillales</taxon>
        <taxon>Magnetospirillaceae</taxon>
        <taxon>Paramagnetospirillum</taxon>
    </lineage>
</organism>
<dbReference type="EMBL" id="PGTO01000022">
    <property type="protein sequence ID" value="RAU20477.1"/>
    <property type="molecule type" value="Genomic_DNA"/>
</dbReference>
<keyword evidence="5" id="KW-0804">Transcription</keyword>
<dbReference type="GO" id="GO:0000976">
    <property type="term" value="F:transcription cis-regulatory region binding"/>
    <property type="evidence" value="ECO:0007669"/>
    <property type="project" value="TreeGrafter"/>
</dbReference>
<keyword evidence="4 7" id="KW-0238">DNA-binding</keyword>
<dbReference type="InterPro" id="IPR036388">
    <property type="entry name" value="WH-like_DNA-bd_sf"/>
</dbReference>
<evidence type="ECO:0000313" key="11">
    <source>
        <dbReference type="Proteomes" id="UP000251075"/>
    </source>
</evidence>
<dbReference type="Proteomes" id="UP000251075">
    <property type="component" value="Unassembled WGS sequence"/>
</dbReference>
<dbReference type="PROSITE" id="PS50110">
    <property type="entry name" value="RESPONSE_REGULATORY"/>
    <property type="match status" value="1"/>
</dbReference>
<dbReference type="PANTHER" id="PTHR48111:SF4">
    <property type="entry name" value="DNA-BINDING DUAL TRANSCRIPTIONAL REGULATOR OMPR"/>
    <property type="match status" value="1"/>
</dbReference>
<evidence type="ECO:0000313" key="10">
    <source>
        <dbReference type="EMBL" id="RAU20477.1"/>
    </source>
</evidence>
<dbReference type="Gene3D" id="6.10.250.690">
    <property type="match status" value="1"/>
</dbReference>
<keyword evidence="3" id="KW-0805">Transcription regulation</keyword>
<dbReference type="PROSITE" id="PS51755">
    <property type="entry name" value="OMPR_PHOB"/>
    <property type="match status" value="1"/>
</dbReference>
<gene>
    <name evidence="10" type="ORF">CU669_18205</name>
</gene>
<dbReference type="Gene3D" id="1.10.10.10">
    <property type="entry name" value="Winged helix-like DNA-binding domain superfamily/Winged helix DNA-binding domain"/>
    <property type="match status" value="1"/>
</dbReference>
<sequence>MSQQPQILVVDDDEAVRGIIAACAAKAGYRVAQSEDAAGLRAWLDHGGIDLILLDVTLPDGNGFALARDLRARYDVGIIMVTEKGAPDERALGLEIGADDYLAKPVYPRELLARIKNVLERRAGSRPQADGHRLDFADWTMDGRERVVADRHGRALDLTPAEFDLLSILVERAGRMQSRDQLMEALGSAETEAGPRSVDILISRLRKKLLDPALIETCRGHGYRFTAKITRAT</sequence>
<dbReference type="AlphaFoldDB" id="A0A364NUB9"/>
<feature type="domain" description="Response regulatory" evidence="8">
    <location>
        <begin position="6"/>
        <end position="119"/>
    </location>
</feature>
<dbReference type="RefSeq" id="WP_112147022.1">
    <property type="nucleotide sequence ID" value="NZ_PGTO01000022.1"/>
</dbReference>
<evidence type="ECO:0000256" key="1">
    <source>
        <dbReference type="ARBA" id="ARBA00022553"/>
    </source>
</evidence>
<dbReference type="GO" id="GO:0006355">
    <property type="term" value="P:regulation of DNA-templated transcription"/>
    <property type="evidence" value="ECO:0007669"/>
    <property type="project" value="InterPro"/>
</dbReference>
<feature type="domain" description="OmpR/PhoB-type" evidence="9">
    <location>
        <begin position="131"/>
        <end position="227"/>
    </location>
</feature>
<dbReference type="SUPFAM" id="SSF52172">
    <property type="entry name" value="CheY-like"/>
    <property type="match status" value="1"/>
</dbReference>
<dbReference type="SUPFAM" id="SSF46894">
    <property type="entry name" value="C-terminal effector domain of the bipartite response regulators"/>
    <property type="match status" value="1"/>
</dbReference>
<evidence type="ECO:0000256" key="7">
    <source>
        <dbReference type="PROSITE-ProRule" id="PRU01091"/>
    </source>
</evidence>
<evidence type="ECO:0000259" key="9">
    <source>
        <dbReference type="PROSITE" id="PS51755"/>
    </source>
</evidence>
<dbReference type="GO" id="GO:0005829">
    <property type="term" value="C:cytosol"/>
    <property type="evidence" value="ECO:0007669"/>
    <property type="project" value="TreeGrafter"/>
</dbReference>
<keyword evidence="1 6" id="KW-0597">Phosphoprotein</keyword>
<dbReference type="InterPro" id="IPR016032">
    <property type="entry name" value="Sig_transdc_resp-reg_C-effctor"/>
</dbReference>
<evidence type="ECO:0000256" key="5">
    <source>
        <dbReference type="ARBA" id="ARBA00023163"/>
    </source>
</evidence>
<dbReference type="SMART" id="SM00448">
    <property type="entry name" value="REC"/>
    <property type="match status" value="1"/>
</dbReference>
<dbReference type="Pfam" id="PF00072">
    <property type="entry name" value="Response_reg"/>
    <property type="match status" value="1"/>
</dbReference>
<keyword evidence="11" id="KW-1185">Reference proteome</keyword>
<reference evidence="10 11" key="1">
    <citation type="submission" date="2017-11" db="EMBL/GenBank/DDBJ databases">
        <title>Draft genome sequence of magnetotactic bacterium Magnetospirillum kuznetsovii LBB-42.</title>
        <authorList>
            <person name="Grouzdev D.S."/>
            <person name="Rysina M.S."/>
            <person name="Baslerov R.V."/>
            <person name="Koziaeva V."/>
        </authorList>
    </citation>
    <scope>NUCLEOTIDE SEQUENCE [LARGE SCALE GENOMIC DNA]</scope>
    <source>
        <strain evidence="10 11">LBB-42</strain>
    </source>
</reference>
<dbReference type="InterPro" id="IPR001867">
    <property type="entry name" value="OmpR/PhoB-type_DNA-bd"/>
</dbReference>
<dbReference type="PANTHER" id="PTHR48111">
    <property type="entry name" value="REGULATOR OF RPOS"/>
    <property type="match status" value="1"/>
</dbReference>
<evidence type="ECO:0000256" key="3">
    <source>
        <dbReference type="ARBA" id="ARBA00023015"/>
    </source>
</evidence>
<feature type="modified residue" description="4-aspartylphosphate" evidence="6">
    <location>
        <position position="55"/>
    </location>
</feature>
<dbReference type="CDD" id="cd00383">
    <property type="entry name" value="trans_reg_C"/>
    <property type="match status" value="1"/>
</dbReference>
<evidence type="ECO:0000256" key="6">
    <source>
        <dbReference type="PROSITE-ProRule" id="PRU00169"/>
    </source>
</evidence>
<keyword evidence="2" id="KW-0902">Two-component regulatory system</keyword>
<dbReference type="SMART" id="SM00862">
    <property type="entry name" value="Trans_reg_C"/>
    <property type="match status" value="1"/>
</dbReference>
<dbReference type="InterPro" id="IPR001789">
    <property type="entry name" value="Sig_transdc_resp-reg_receiver"/>
</dbReference>
<comment type="caution">
    <text evidence="10">The sequence shown here is derived from an EMBL/GenBank/DDBJ whole genome shotgun (WGS) entry which is preliminary data.</text>
</comment>
<dbReference type="Gene3D" id="3.40.50.2300">
    <property type="match status" value="1"/>
</dbReference>